<dbReference type="AlphaFoldDB" id="A0A5D4TH64"/>
<organism evidence="10 11">
    <name type="scientific">Rossellomorea aquimaris</name>
    <dbReference type="NCBI Taxonomy" id="189382"/>
    <lineage>
        <taxon>Bacteria</taxon>
        <taxon>Bacillati</taxon>
        <taxon>Bacillota</taxon>
        <taxon>Bacilli</taxon>
        <taxon>Bacillales</taxon>
        <taxon>Bacillaceae</taxon>
        <taxon>Rossellomorea</taxon>
    </lineage>
</organism>
<dbReference type="GO" id="GO:0031071">
    <property type="term" value="F:cysteine desulfurase activity"/>
    <property type="evidence" value="ECO:0007669"/>
    <property type="project" value="UniProtKB-UniRule"/>
</dbReference>
<dbReference type="EC" id="2.8.1.7" evidence="3 8"/>
<dbReference type="InterPro" id="IPR015424">
    <property type="entry name" value="PyrdxlP-dep_Trfase"/>
</dbReference>
<dbReference type="RefSeq" id="WP_148992840.1">
    <property type="nucleotide sequence ID" value="NZ_VTEW01000020.1"/>
</dbReference>
<dbReference type="PANTHER" id="PTHR43586:SF8">
    <property type="entry name" value="CYSTEINE DESULFURASE 1, CHLOROPLASTIC"/>
    <property type="match status" value="1"/>
</dbReference>
<evidence type="ECO:0000256" key="1">
    <source>
        <dbReference type="ARBA" id="ARBA00001933"/>
    </source>
</evidence>
<name>A0A5D4TH64_9BACI</name>
<dbReference type="InterPro" id="IPR015421">
    <property type="entry name" value="PyrdxlP-dep_Trfase_major"/>
</dbReference>
<evidence type="ECO:0000313" key="10">
    <source>
        <dbReference type="EMBL" id="TYS74128.1"/>
    </source>
</evidence>
<dbReference type="OrthoDB" id="9804366at2"/>
<dbReference type="PANTHER" id="PTHR43586">
    <property type="entry name" value="CYSTEINE DESULFURASE"/>
    <property type="match status" value="1"/>
</dbReference>
<feature type="domain" description="Aminotransferase class V" evidence="9">
    <location>
        <begin position="23"/>
        <end position="394"/>
    </location>
</feature>
<evidence type="ECO:0000313" key="11">
    <source>
        <dbReference type="Proteomes" id="UP000325054"/>
    </source>
</evidence>
<dbReference type="GO" id="GO:0030170">
    <property type="term" value="F:pyridoxal phosphate binding"/>
    <property type="evidence" value="ECO:0007669"/>
    <property type="project" value="UniProtKB-UniRule"/>
</dbReference>
<protein>
    <recommendedName>
        <fullName evidence="3 8">Cysteine desulfurase</fullName>
        <ecNumber evidence="3 8">2.8.1.7</ecNumber>
    </recommendedName>
</protein>
<evidence type="ECO:0000256" key="7">
    <source>
        <dbReference type="RuleBase" id="RU004504"/>
    </source>
</evidence>
<keyword evidence="4 8" id="KW-0808">Transferase</keyword>
<evidence type="ECO:0000256" key="8">
    <source>
        <dbReference type="RuleBase" id="RU004506"/>
    </source>
</evidence>
<keyword evidence="5 8" id="KW-0663">Pyridoxal phosphate</keyword>
<dbReference type="Pfam" id="PF00266">
    <property type="entry name" value="Aminotran_5"/>
    <property type="match status" value="1"/>
</dbReference>
<dbReference type="InterPro" id="IPR000192">
    <property type="entry name" value="Aminotrans_V_dom"/>
</dbReference>
<dbReference type="NCBIfam" id="TIGR01979">
    <property type="entry name" value="sufS"/>
    <property type="match status" value="1"/>
</dbReference>
<dbReference type="CDD" id="cd06453">
    <property type="entry name" value="SufS_like"/>
    <property type="match status" value="1"/>
</dbReference>
<evidence type="ECO:0000256" key="4">
    <source>
        <dbReference type="ARBA" id="ARBA00022679"/>
    </source>
</evidence>
<comment type="catalytic activity">
    <reaction evidence="6 8">
        <text>(sulfur carrier)-H + L-cysteine = (sulfur carrier)-SH + L-alanine</text>
        <dbReference type="Rhea" id="RHEA:43892"/>
        <dbReference type="Rhea" id="RHEA-COMP:14737"/>
        <dbReference type="Rhea" id="RHEA-COMP:14739"/>
        <dbReference type="ChEBI" id="CHEBI:29917"/>
        <dbReference type="ChEBI" id="CHEBI:35235"/>
        <dbReference type="ChEBI" id="CHEBI:57972"/>
        <dbReference type="ChEBI" id="CHEBI:64428"/>
        <dbReference type="EC" id="2.8.1.7"/>
    </reaction>
</comment>
<comment type="function">
    <text evidence="8">Catalyzes the removal of elemental sulfur and selenium atoms from L-cysteine, L-cystine, L-selenocysteine, and L-selenocystine to produce L-alanine.</text>
</comment>
<dbReference type="InterPro" id="IPR010970">
    <property type="entry name" value="Cys_dSase_SufS"/>
</dbReference>
<dbReference type="Gene3D" id="3.90.1150.10">
    <property type="entry name" value="Aspartate Aminotransferase, domain 1"/>
    <property type="match status" value="1"/>
</dbReference>
<evidence type="ECO:0000256" key="6">
    <source>
        <dbReference type="ARBA" id="ARBA00050776"/>
    </source>
</evidence>
<evidence type="ECO:0000256" key="2">
    <source>
        <dbReference type="ARBA" id="ARBA00010447"/>
    </source>
</evidence>
<dbReference type="SUPFAM" id="SSF53383">
    <property type="entry name" value="PLP-dependent transferases"/>
    <property type="match status" value="1"/>
</dbReference>
<gene>
    <name evidence="10" type="ORF">FZC80_19070</name>
</gene>
<dbReference type="PROSITE" id="PS00595">
    <property type="entry name" value="AA_TRANSFER_CLASS_5"/>
    <property type="match status" value="1"/>
</dbReference>
<dbReference type="InterPro" id="IPR015422">
    <property type="entry name" value="PyrdxlP-dep_Trfase_small"/>
</dbReference>
<proteinExistence type="inferred from homology"/>
<dbReference type="EMBL" id="VTEW01000020">
    <property type="protein sequence ID" value="TYS74128.1"/>
    <property type="molecule type" value="Genomic_DNA"/>
</dbReference>
<evidence type="ECO:0000259" key="9">
    <source>
        <dbReference type="Pfam" id="PF00266"/>
    </source>
</evidence>
<dbReference type="GO" id="GO:0006534">
    <property type="term" value="P:cysteine metabolic process"/>
    <property type="evidence" value="ECO:0007669"/>
    <property type="project" value="UniProtKB-UniRule"/>
</dbReference>
<accession>A0A5D4TH64</accession>
<comment type="caution">
    <text evidence="10">The sequence shown here is derived from an EMBL/GenBank/DDBJ whole genome shotgun (WGS) entry which is preliminary data.</text>
</comment>
<evidence type="ECO:0000256" key="3">
    <source>
        <dbReference type="ARBA" id="ARBA00012239"/>
    </source>
</evidence>
<dbReference type="Proteomes" id="UP000325054">
    <property type="component" value="Unassembled WGS sequence"/>
</dbReference>
<comment type="cofactor">
    <cofactor evidence="1 7">
        <name>pyridoxal 5'-phosphate</name>
        <dbReference type="ChEBI" id="CHEBI:597326"/>
    </cofactor>
</comment>
<sequence>MNAKEIRKYFPILDQEVNGHPLVYLDSAATSQKPVQVIEAMDKYYREYNSNVHRGVHTLGTLATDGYEGAREKVRKFINAESTQEIIFTRGTTTAINTVAASYGRANVREGDEIVISHMEHHSNIIPWQQLARETGASLKYVPLQEDGTISVEDVKNTVTSKTKIVSIMKVSNVLGTMNPIKEITKVAHENGAVMMVDGAQAAPHMKVDVQDLDCDFFAFSGHKMAGPTGIGVLYGKKHLLEKMEPVEFGGEMIDFVGMHESTWKELPWKFEAGTPIIAGAIGLGAAIDFLEEIGMDHIEKHEHRLAAYAMEKMSEVEGMTIFGTKDPAKRAGLVTFNIDDVHPHDVATVLDAEGIAVRAGHHCAQPLMKWLQVSATARASFYIYNTEEDIDKLVSGLVKTKEYFSDVF</sequence>
<dbReference type="PIRSF" id="PIRSF005572">
    <property type="entry name" value="NifS"/>
    <property type="match status" value="1"/>
</dbReference>
<evidence type="ECO:0000256" key="5">
    <source>
        <dbReference type="ARBA" id="ARBA00022898"/>
    </source>
</evidence>
<dbReference type="InterPro" id="IPR016454">
    <property type="entry name" value="Cysteine_dSase"/>
</dbReference>
<dbReference type="InterPro" id="IPR020578">
    <property type="entry name" value="Aminotrans_V_PyrdxlP_BS"/>
</dbReference>
<dbReference type="Gene3D" id="3.40.640.10">
    <property type="entry name" value="Type I PLP-dependent aspartate aminotransferase-like (Major domain)"/>
    <property type="match status" value="1"/>
</dbReference>
<reference evidence="10 11" key="1">
    <citation type="submission" date="2019-08" db="EMBL/GenBank/DDBJ databases">
        <title>Bacillus genomes from the desert of Cuatro Cienegas, Coahuila.</title>
        <authorList>
            <person name="Olmedo-Alvarez G."/>
        </authorList>
    </citation>
    <scope>NUCLEOTIDE SEQUENCE [LARGE SCALE GENOMIC DNA]</scope>
    <source>
        <strain evidence="10 11">CH451a_14T</strain>
    </source>
</reference>
<comment type="similarity">
    <text evidence="2 8">Belongs to the class-V pyridoxal-phosphate-dependent aminotransferase family. Csd subfamily.</text>
</comment>